<dbReference type="OrthoDB" id="4226815at2"/>
<dbReference type="AlphaFoldDB" id="A0A0J7ZH65"/>
<protein>
    <recommendedName>
        <fullName evidence="3">Esterase</fullName>
    </recommendedName>
</protein>
<evidence type="ECO:0000313" key="1">
    <source>
        <dbReference type="EMBL" id="KMS74488.1"/>
    </source>
</evidence>
<comment type="caution">
    <text evidence="1">The sequence shown here is derived from an EMBL/GenBank/DDBJ whole genome shotgun (WGS) entry which is preliminary data.</text>
</comment>
<sequence>MPRSVRGALLRRVPPHPAQPIHTVWISNVKPGQLPRGSVLLSWKPGLGDGMDVSAHLGLTSAEVLLANWPGLHGDWTPVVHPTVYEVLGLHAALSVATDALRLANHLATR</sequence>
<dbReference type="EMBL" id="LFNT01000013">
    <property type="protein sequence ID" value="KMS74488.1"/>
    <property type="molecule type" value="Genomic_DNA"/>
</dbReference>
<gene>
    <name evidence="1" type="ORF">ACM01_13980</name>
</gene>
<dbReference type="PATRIC" id="fig|1938.3.peg.4016"/>
<accession>A0A0J7ZH65</accession>
<proteinExistence type="predicted"/>
<evidence type="ECO:0008006" key="3">
    <source>
        <dbReference type="Google" id="ProtNLM"/>
    </source>
</evidence>
<name>A0A0J7ZH65_STRVR</name>
<reference evidence="1 2" key="1">
    <citation type="submission" date="2015-06" db="EMBL/GenBank/DDBJ databases">
        <authorList>
            <person name="Ju K.-S."/>
            <person name="Doroghazi J.R."/>
            <person name="Metcalf W.W."/>
        </authorList>
    </citation>
    <scope>NUCLEOTIDE SEQUENCE [LARGE SCALE GENOMIC DNA]</scope>
    <source>
        <strain evidence="1 2">NRRL 3414</strain>
    </source>
</reference>
<evidence type="ECO:0000313" key="2">
    <source>
        <dbReference type="Proteomes" id="UP000037432"/>
    </source>
</evidence>
<organism evidence="1 2">
    <name type="scientific">Streptomyces viridochromogenes</name>
    <dbReference type="NCBI Taxonomy" id="1938"/>
    <lineage>
        <taxon>Bacteria</taxon>
        <taxon>Bacillati</taxon>
        <taxon>Actinomycetota</taxon>
        <taxon>Actinomycetes</taxon>
        <taxon>Kitasatosporales</taxon>
        <taxon>Streptomycetaceae</taxon>
        <taxon>Streptomyces</taxon>
    </lineage>
</organism>
<dbReference type="Proteomes" id="UP000037432">
    <property type="component" value="Unassembled WGS sequence"/>
</dbReference>